<name>A0A0A0NWQ7_STRRN</name>
<dbReference type="KEGG" id="src:M271_44160"/>
<keyword evidence="3" id="KW-1003">Cell membrane</keyword>
<dbReference type="eggNOG" id="COG2814">
    <property type="taxonomic scope" value="Bacteria"/>
</dbReference>
<feature type="transmembrane region" description="Helical" evidence="9">
    <location>
        <begin position="424"/>
        <end position="449"/>
    </location>
</feature>
<dbReference type="HOGENOM" id="CLU_000960_34_1_11"/>
<evidence type="ECO:0000313" key="12">
    <source>
        <dbReference type="Proteomes" id="UP000281594"/>
    </source>
</evidence>
<reference evidence="11 12" key="1">
    <citation type="journal article" date="2018" name="J. Biol. Chem.">
        <title>Discovery of the actinoplanic acid pathway in Streptomyces rapamycinicus reveals a genetically conserved synergism with rapamycin.</title>
        <authorList>
            <person name="Mrak P."/>
            <person name="Krastel P."/>
            <person name="Pivk Lukancic P."/>
            <person name="Tao J."/>
            <person name="Pistorius D."/>
            <person name="Moore C.M."/>
        </authorList>
    </citation>
    <scope>NUCLEOTIDE SEQUENCE [LARGE SCALE GENOMIC DNA]</scope>
    <source>
        <strain evidence="11 12">NRRL 5491</strain>
    </source>
</reference>
<feature type="transmembrane region" description="Helical" evidence="9">
    <location>
        <begin position="72"/>
        <end position="89"/>
    </location>
</feature>
<evidence type="ECO:0000256" key="1">
    <source>
        <dbReference type="ARBA" id="ARBA00004651"/>
    </source>
</evidence>
<dbReference type="PANTHER" id="PTHR42718:SF46">
    <property type="entry name" value="BLR6921 PROTEIN"/>
    <property type="match status" value="1"/>
</dbReference>
<feature type="transmembrane region" description="Helical" evidence="9">
    <location>
        <begin position="155"/>
        <end position="176"/>
    </location>
</feature>
<keyword evidence="5 9" id="KW-1133">Transmembrane helix</keyword>
<proteinExistence type="predicted"/>
<dbReference type="InterPro" id="IPR020846">
    <property type="entry name" value="MFS_dom"/>
</dbReference>
<feature type="transmembrane region" description="Helical" evidence="9">
    <location>
        <begin position="286"/>
        <end position="310"/>
    </location>
</feature>
<comment type="caution">
    <text evidence="11">The sequence shown here is derived from an EMBL/GenBank/DDBJ whole genome shotgun (WGS) entry which is preliminary data.</text>
</comment>
<evidence type="ECO:0000256" key="8">
    <source>
        <dbReference type="SAM" id="MobiDB-lite"/>
    </source>
</evidence>
<keyword evidence="2" id="KW-0813">Transport</keyword>
<keyword evidence="7" id="KW-0046">Antibiotic resistance</keyword>
<accession>A0A0A0NWQ7</accession>
<feature type="transmembrane region" description="Helical" evidence="9">
    <location>
        <begin position="383"/>
        <end position="403"/>
    </location>
</feature>
<comment type="subcellular location">
    <subcellularLocation>
        <location evidence="1">Cell membrane</location>
        <topology evidence="1">Multi-pass membrane protein</topology>
    </subcellularLocation>
</comment>
<dbReference type="Pfam" id="PF07690">
    <property type="entry name" value="MFS_1"/>
    <property type="match status" value="1"/>
</dbReference>
<feature type="region of interest" description="Disordered" evidence="8">
    <location>
        <begin position="1"/>
        <end position="24"/>
    </location>
</feature>
<feature type="transmembrane region" description="Helical" evidence="9">
    <location>
        <begin position="125"/>
        <end position="143"/>
    </location>
</feature>
<evidence type="ECO:0000256" key="3">
    <source>
        <dbReference type="ARBA" id="ARBA00022475"/>
    </source>
</evidence>
<dbReference type="GO" id="GO:0046677">
    <property type="term" value="P:response to antibiotic"/>
    <property type="evidence" value="ECO:0007669"/>
    <property type="project" value="UniProtKB-KW"/>
</dbReference>
<feature type="transmembrane region" description="Helical" evidence="9">
    <location>
        <begin position="218"/>
        <end position="237"/>
    </location>
</feature>
<dbReference type="AlphaFoldDB" id="A0A0A0NWQ7"/>
<evidence type="ECO:0000313" key="11">
    <source>
        <dbReference type="EMBL" id="RLV72968.1"/>
    </source>
</evidence>
<dbReference type="InterPro" id="IPR036259">
    <property type="entry name" value="MFS_trans_sf"/>
</dbReference>
<dbReference type="PANTHER" id="PTHR42718">
    <property type="entry name" value="MAJOR FACILITATOR SUPERFAMILY MULTIDRUG TRANSPORTER MFSC"/>
    <property type="match status" value="1"/>
</dbReference>
<evidence type="ECO:0000256" key="7">
    <source>
        <dbReference type="ARBA" id="ARBA00023251"/>
    </source>
</evidence>
<protein>
    <recommendedName>
        <fullName evidence="10">Major facilitator superfamily (MFS) profile domain-containing protein</fullName>
    </recommendedName>
</protein>
<feature type="domain" description="Major facilitator superfamily (MFS) profile" evidence="10">
    <location>
        <begin position="32"/>
        <end position="487"/>
    </location>
</feature>
<feature type="transmembrane region" description="Helical" evidence="9">
    <location>
        <begin position="359"/>
        <end position="377"/>
    </location>
</feature>
<keyword evidence="6 9" id="KW-0472">Membrane</keyword>
<feature type="transmembrane region" description="Helical" evidence="9">
    <location>
        <begin position="243"/>
        <end position="265"/>
    </location>
</feature>
<dbReference type="STRING" id="1343740.M271_44160"/>
<feature type="transmembrane region" description="Helical" evidence="9">
    <location>
        <begin position="461"/>
        <end position="482"/>
    </location>
</feature>
<dbReference type="GO" id="GO:0022857">
    <property type="term" value="F:transmembrane transporter activity"/>
    <property type="evidence" value="ECO:0007669"/>
    <property type="project" value="InterPro"/>
</dbReference>
<evidence type="ECO:0000256" key="4">
    <source>
        <dbReference type="ARBA" id="ARBA00022692"/>
    </source>
</evidence>
<evidence type="ECO:0000256" key="5">
    <source>
        <dbReference type="ARBA" id="ARBA00022989"/>
    </source>
</evidence>
<feature type="transmembrane region" description="Helical" evidence="9">
    <location>
        <begin position="33"/>
        <end position="52"/>
    </location>
</feature>
<evidence type="ECO:0000256" key="2">
    <source>
        <dbReference type="ARBA" id="ARBA00022448"/>
    </source>
</evidence>
<dbReference type="RefSeq" id="WP_020873681.1">
    <property type="nucleotide sequence ID" value="NC_022785.1"/>
</dbReference>
<dbReference type="SUPFAM" id="SSF103473">
    <property type="entry name" value="MFS general substrate transporter"/>
    <property type="match status" value="1"/>
</dbReference>
<dbReference type="Proteomes" id="UP000281594">
    <property type="component" value="Unassembled WGS sequence"/>
</dbReference>
<evidence type="ECO:0000256" key="6">
    <source>
        <dbReference type="ARBA" id="ARBA00023136"/>
    </source>
</evidence>
<dbReference type="EMBL" id="QYCY01000004">
    <property type="protein sequence ID" value="RLV72968.1"/>
    <property type="molecule type" value="Genomic_DNA"/>
</dbReference>
<dbReference type="InterPro" id="IPR011701">
    <property type="entry name" value="MFS"/>
</dbReference>
<dbReference type="PROSITE" id="PS50850">
    <property type="entry name" value="MFS"/>
    <property type="match status" value="1"/>
</dbReference>
<organism evidence="11 12">
    <name type="scientific">Streptomyces rapamycinicus (strain ATCC 29253 / DSM 41530 / NRRL 5491 / AYB-994)</name>
    <name type="common">Streptomyces hygroscopicus (strain ATCC 29253)</name>
    <dbReference type="NCBI Taxonomy" id="1343740"/>
    <lineage>
        <taxon>Bacteria</taxon>
        <taxon>Bacillati</taxon>
        <taxon>Actinomycetota</taxon>
        <taxon>Actinomycetes</taxon>
        <taxon>Kitasatosporales</taxon>
        <taxon>Streptomycetaceae</taxon>
        <taxon>Streptomyces</taxon>
        <taxon>Streptomyces violaceusniger group</taxon>
    </lineage>
</organism>
<evidence type="ECO:0000259" key="10">
    <source>
        <dbReference type="PROSITE" id="PS50850"/>
    </source>
</evidence>
<dbReference type="GO" id="GO:0005886">
    <property type="term" value="C:plasma membrane"/>
    <property type="evidence" value="ECO:0007669"/>
    <property type="project" value="UniProtKB-SubCell"/>
</dbReference>
<keyword evidence="4 9" id="KW-0812">Transmembrane</keyword>
<feature type="transmembrane region" description="Helical" evidence="9">
    <location>
        <begin position="188"/>
        <end position="206"/>
    </location>
</feature>
<gene>
    <name evidence="11" type="ORF">D3C57_150615</name>
</gene>
<sequence>MTQTRTETASEPPPDKPETTVPEAEEPVRSIRAFVMILIALLWPLEVVSLSYNLVVPAATDVAVHFRTQQVGWLFTVLTLVGAVAGPIMTKLGDIHGKKKVMVFGAAAASVGGILAAMAPNFAVLLAGRALQGLLLPLVALSYSLMRDIFPARWVAFSASLTVGGTGLVTVSGPFIAGYLIDNHGFRAVFWLLMAMTVIAFCGLLAVPESDVRARSRLDWPGATLLGIGIGLVLLGLSESTTWTWSSFKTLGCVFGGLALTAVWLAVERRTREPLVDLGLVSRRPVLTTIVVAGLAYGAVGAYTTILPMMAQTPRALGHDYGFGSTAMQLTLFTVPAGIATTVPSFVVGLYMRRIGPRLPAIAGSTVMTLAALYTALWHSEKWQVIVGFTVLGAGASLVYAAIPNLVIEASPADQQGITAGMTGLLQTLGSTAAIQVVFVVLLQNIGVLVQGSPVYTDSGYAVGFVTCAGLAFVAVVVGILIPHGRPARQTEETLAPA</sequence>
<dbReference type="Gene3D" id="1.20.1250.20">
    <property type="entry name" value="MFS general substrate transporter like domains"/>
    <property type="match status" value="1"/>
</dbReference>
<evidence type="ECO:0000256" key="9">
    <source>
        <dbReference type="SAM" id="Phobius"/>
    </source>
</evidence>
<feature type="transmembrane region" description="Helical" evidence="9">
    <location>
        <begin position="330"/>
        <end position="352"/>
    </location>
</feature>
<feature type="transmembrane region" description="Helical" evidence="9">
    <location>
        <begin position="101"/>
        <end position="119"/>
    </location>
</feature>